<dbReference type="Proteomes" id="UP001295684">
    <property type="component" value="Unassembled WGS sequence"/>
</dbReference>
<gene>
    <name evidence="1" type="ORF">ECRASSUSDP1_LOCUS17939</name>
</gene>
<protein>
    <submittedName>
        <fullName evidence="1">Uncharacterized protein</fullName>
    </submittedName>
</protein>
<evidence type="ECO:0000313" key="1">
    <source>
        <dbReference type="EMBL" id="CAI2376569.1"/>
    </source>
</evidence>
<keyword evidence="2" id="KW-1185">Reference proteome</keyword>
<proteinExistence type="predicted"/>
<comment type="caution">
    <text evidence="1">The sequence shown here is derived from an EMBL/GenBank/DDBJ whole genome shotgun (WGS) entry which is preliminary data.</text>
</comment>
<reference evidence="1" key="1">
    <citation type="submission" date="2023-07" db="EMBL/GenBank/DDBJ databases">
        <authorList>
            <consortium name="AG Swart"/>
            <person name="Singh M."/>
            <person name="Singh A."/>
            <person name="Seah K."/>
            <person name="Emmerich C."/>
        </authorList>
    </citation>
    <scope>NUCLEOTIDE SEQUENCE</scope>
    <source>
        <strain evidence="1">DP1</strain>
    </source>
</reference>
<name>A0AAD1XPS4_EUPCR</name>
<sequence length="229" mass="26667">MKKICIQSAQEDHILTNELNEIKDKIPKVPFLNTSKNLTKSENFDKITENINQLSTAYSEKESAKETYPKAFNITKCCQQLGKPINSRPKFRPDAEMKKALISVKKFIKRLFKSMNSEIIQRRYINCSISQIFVSMRHTLLNVIPEELLADDLVYYTVGILSIKKPSDLDCKQKIKREIFDFIETNKRFTNKKFKKTIQSNSLRILCRYMIPQVDESTAGILRQALDFD</sequence>
<dbReference type="AlphaFoldDB" id="A0AAD1XPS4"/>
<organism evidence="1 2">
    <name type="scientific">Euplotes crassus</name>
    <dbReference type="NCBI Taxonomy" id="5936"/>
    <lineage>
        <taxon>Eukaryota</taxon>
        <taxon>Sar</taxon>
        <taxon>Alveolata</taxon>
        <taxon>Ciliophora</taxon>
        <taxon>Intramacronucleata</taxon>
        <taxon>Spirotrichea</taxon>
        <taxon>Hypotrichia</taxon>
        <taxon>Euplotida</taxon>
        <taxon>Euplotidae</taxon>
        <taxon>Moneuplotes</taxon>
    </lineage>
</organism>
<accession>A0AAD1XPS4</accession>
<evidence type="ECO:0000313" key="2">
    <source>
        <dbReference type="Proteomes" id="UP001295684"/>
    </source>
</evidence>
<dbReference type="EMBL" id="CAMPGE010018133">
    <property type="protein sequence ID" value="CAI2376569.1"/>
    <property type="molecule type" value="Genomic_DNA"/>
</dbReference>